<dbReference type="Proteomes" id="UP000294530">
    <property type="component" value="Unassembled WGS sequence"/>
</dbReference>
<dbReference type="AlphaFoldDB" id="A0A976FGR0"/>
<dbReference type="RefSeq" id="XP_067815718.1">
    <property type="nucleotide sequence ID" value="XM_067960746.1"/>
</dbReference>
<organism evidence="2 3">
    <name type="scientific">Bremia lactucae</name>
    <name type="common">Lettuce downy mildew</name>
    <dbReference type="NCBI Taxonomy" id="4779"/>
    <lineage>
        <taxon>Eukaryota</taxon>
        <taxon>Sar</taxon>
        <taxon>Stramenopiles</taxon>
        <taxon>Oomycota</taxon>
        <taxon>Peronosporomycetes</taxon>
        <taxon>Peronosporales</taxon>
        <taxon>Peronosporaceae</taxon>
        <taxon>Bremia</taxon>
    </lineage>
</organism>
<evidence type="ECO:0000313" key="3">
    <source>
        <dbReference type="Proteomes" id="UP000294530"/>
    </source>
</evidence>
<sequence length="61" mass="7088">MNDSRQDYRQFIESHPRYPPKAEDRHAGIAQHAMSQVNHGVLAYYLAFRKAVTLETLAQQM</sequence>
<dbReference type="KEGG" id="blac:94346417"/>
<accession>A0A976FGR0</accession>
<gene>
    <name evidence="2" type="ORF">CCR75_002649</name>
</gene>
<protein>
    <submittedName>
        <fullName evidence="2">Uncharacterized protein</fullName>
    </submittedName>
</protein>
<keyword evidence="3" id="KW-1185">Reference proteome</keyword>
<proteinExistence type="predicted"/>
<dbReference type="GeneID" id="94346417"/>
<name>A0A976FGR0_BRELC</name>
<evidence type="ECO:0000256" key="1">
    <source>
        <dbReference type="SAM" id="MobiDB-lite"/>
    </source>
</evidence>
<reference evidence="2 3" key="1">
    <citation type="journal article" date="2021" name="Genome Biol.">
        <title>AFLAP: assembly-free linkage analysis pipeline using k-mers from genome sequencing data.</title>
        <authorList>
            <person name="Fletcher K."/>
            <person name="Zhang L."/>
            <person name="Gil J."/>
            <person name="Han R."/>
            <person name="Cavanaugh K."/>
            <person name="Michelmore R."/>
        </authorList>
    </citation>
    <scope>NUCLEOTIDE SEQUENCE [LARGE SCALE GENOMIC DNA]</scope>
    <source>
        <strain evidence="2 3">SF5</strain>
    </source>
</reference>
<evidence type="ECO:0000313" key="2">
    <source>
        <dbReference type="EMBL" id="TDH66219.1"/>
    </source>
</evidence>
<dbReference type="EMBL" id="SHOA02000203">
    <property type="protein sequence ID" value="TDH66219.1"/>
    <property type="molecule type" value="Genomic_DNA"/>
</dbReference>
<feature type="region of interest" description="Disordered" evidence="1">
    <location>
        <begin position="1"/>
        <end position="25"/>
    </location>
</feature>
<comment type="caution">
    <text evidence="2">The sequence shown here is derived from an EMBL/GenBank/DDBJ whole genome shotgun (WGS) entry which is preliminary data.</text>
</comment>